<evidence type="ECO:0000313" key="1">
    <source>
        <dbReference type="EMBL" id="RRH77934.1"/>
    </source>
</evidence>
<dbReference type="OrthoDB" id="8883291at2"/>
<evidence type="ECO:0000313" key="2">
    <source>
        <dbReference type="Proteomes" id="UP000282125"/>
    </source>
</evidence>
<accession>A0A3P3DVC1</accession>
<dbReference type="AlphaFoldDB" id="A0A3P3DVC1"/>
<dbReference type="GO" id="GO:0016788">
    <property type="term" value="F:hydrolase activity, acting on ester bonds"/>
    <property type="evidence" value="ECO:0007669"/>
    <property type="project" value="UniProtKB-ARBA"/>
</dbReference>
<name>A0A3P3DVC1_9RHOB</name>
<dbReference type="RefSeq" id="WP_124963461.1">
    <property type="nucleotide sequence ID" value="NZ_RRAZ01000003.1"/>
</dbReference>
<dbReference type="EMBL" id="RRAZ01000003">
    <property type="protein sequence ID" value="RRH77934.1"/>
    <property type="molecule type" value="Genomic_DNA"/>
</dbReference>
<gene>
    <name evidence="1" type="ORF">EG244_02610</name>
</gene>
<dbReference type="InterPro" id="IPR036514">
    <property type="entry name" value="SGNH_hydro_sf"/>
</dbReference>
<sequence length="323" mass="34792">MQRRSMIGAGLALLGLGAAGGGYALWRRKSGRLPLPPLPPMAEEAAFLADFNAPLTPPSGPLRVFHIGHSLVGREMPAFLAQMAGHEYESQLGWGTSLREHWEERLTINGFDVENAHPRYRPARAALASGEYDALVLTEMSSVADSLRWHATPNYIAEWAKAARAGRPDIRVYLYQSWPNLDTPGGWEAQTDAQLPQYWIGEFLRRAHAAGSGPVHLIPAGAVLLAAVRAAEAGQIPGVTERQAFFSVSPEGVPDTVHMSDLGAWLVALTHFAVLYHQVPERPLTEVSHPDGRSFSLSPETAQALAGVVRGVIAGQPGTGVVL</sequence>
<keyword evidence="2" id="KW-1185">Reference proteome</keyword>
<proteinExistence type="predicted"/>
<dbReference type="Gene3D" id="3.40.50.1110">
    <property type="entry name" value="SGNH hydrolase"/>
    <property type="match status" value="1"/>
</dbReference>
<reference evidence="1 2" key="1">
    <citation type="submission" date="2018-11" db="EMBL/GenBank/DDBJ databases">
        <title>Gemmobacter sp. nov., YIM 102744-1 draft genome.</title>
        <authorList>
            <person name="Li G."/>
            <person name="Jiang Y."/>
        </authorList>
    </citation>
    <scope>NUCLEOTIDE SEQUENCE [LARGE SCALE GENOMIC DNA]</scope>
    <source>
        <strain evidence="1 2">YIM 102744-1</strain>
    </source>
</reference>
<comment type="caution">
    <text evidence="1">The sequence shown here is derived from an EMBL/GenBank/DDBJ whole genome shotgun (WGS) entry which is preliminary data.</text>
</comment>
<protein>
    <recommendedName>
        <fullName evidence="3">SGNH/GDSL hydrolase family protein</fullName>
    </recommendedName>
</protein>
<organism evidence="1 2">
    <name type="scientific">Falsigemmobacter faecalis</name>
    <dbReference type="NCBI Taxonomy" id="2488730"/>
    <lineage>
        <taxon>Bacteria</taxon>
        <taxon>Pseudomonadati</taxon>
        <taxon>Pseudomonadota</taxon>
        <taxon>Alphaproteobacteria</taxon>
        <taxon>Rhodobacterales</taxon>
        <taxon>Paracoccaceae</taxon>
        <taxon>Falsigemmobacter</taxon>
    </lineage>
</organism>
<dbReference type="Proteomes" id="UP000282125">
    <property type="component" value="Unassembled WGS sequence"/>
</dbReference>
<evidence type="ECO:0008006" key="3">
    <source>
        <dbReference type="Google" id="ProtNLM"/>
    </source>
</evidence>